<feature type="compositionally biased region" description="Polar residues" evidence="5">
    <location>
        <begin position="131"/>
        <end position="147"/>
    </location>
</feature>
<comment type="caution">
    <text evidence="7">The sequence shown here is derived from an EMBL/GenBank/DDBJ whole genome shotgun (WGS) entry which is preliminary data.</text>
</comment>
<dbReference type="Gene3D" id="3.30.40.10">
    <property type="entry name" value="Zinc/RING finger domain, C3HC4 (zinc finger)"/>
    <property type="match status" value="1"/>
</dbReference>
<feature type="compositionally biased region" description="Acidic residues" evidence="5">
    <location>
        <begin position="19"/>
        <end position="30"/>
    </location>
</feature>
<feature type="compositionally biased region" description="Low complexity" evidence="5">
    <location>
        <begin position="875"/>
        <end position="885"/>
    </location>
</feature>
<feature type="compositionally biased region" description="Basic and acidic residues" evidence="5">
    <location>
        <begin position="345"/>
        <end position="355"/>
    </location>
</feature>
<dbReference type="GO" id="GO:0008270">
    <property type="term" value="F:zinc ion binding"/>
    <property type="evidence" value="ECO:0007669"/>
    <property type="project" value="UniProtKB-KW"/>
</dbReference>
<feature type="compositionally biased region" description="Low complexity" evidence="5">
    <location>
        <begin position="532"/>
        <end position="544"/>
    </location>
</feature>
<feature type="compositionally biased region" description="Polar residues" evidence="5">
    <location>
        <begin position="624"/>
        <end position="637"/>
    </location>
</feature>
<feature type="domain" description="RING-type" evidence="6">
    <location>
        <begin position="806"/>
        <end position="849"/>
    </location>
</feature>
<feature type="compositionally biased region" description="Low complexity" evidence="5">
    <location>
        <begin position="425"/>
        <end position="445"/>
    </location>
</feature>
<dbReference type="SUPFAM" id="SSF57850">
    <property type="entry name" value="RING/U-box"/>
    <property type="match status" value="1"/>
</dbReference>
<keyword evidence="1" id="KW-0479">Metal-binding</keyword>
<feature type="compositionally biased region" description="Gly residues" evidence="5">
    <location>
        <begin position="288"/>
        <end position="304"/>
    </location>
</feature>
<organism evidence="7 8">
    <name type="scientific">Cystoisospora suis</name>
    <dbReference type="NCBI Taxonomy" id="483139"/>
    <lineage>
        <taxon>Eukaryota</taxon>
        <taxon>Sar</taxon>
        <taxon>Alveolata</taxon>
        <taxon>Apicomplexa</taxon>
        <taxon>Conoidasida</taxon>
        <taxon>Coccidia</taxon>
        <taxon>Eucoccidiorida</taxon>
        <taxon>Eimeriorina</taxon>
        <taxon>Sarcocystidae</taxon>
        <taxon>Cystoisospora</taxon>
    </lineage>
</organism>
<dbReference type="GeneID" id="94424185"/>
<dbReference type="VEuPathDB" id="ToxoDB:CSUI_000743"/>
<feature type="compositionally biased region" description="Basic and acidic residues" evidence="5">
    <location>
        <begin position="396"/>
        <end position="411"/>
    </location>
</feature>
<feature type="compositionally biased region" description="Polar residues" evidence="5">
    <location>
        <begin position="94"/>
        <end position="113"/>
    </location>
</feature>
<feature type="region of interest" description="Disordered" evidence="5">
    <location>
        <begin position="494"/>
        <end position="515"/>
    </location>
</feature>
<accession>A0A2C6KZU1</accession>
<evidence type="ECO:0000256" key="2">
    <source>
        <dbReference type="ARBA" id="ARBA00022771"/>
    </source>
</evidence>
<feature type="compositionally biased region" description="Polar residues" evidence="5">
    <location>
        <begin position="545"/>
        <end position="572"/>
    </location>
</feature>
<feature type="region of interest" description="Disordered" evidence="5">
    <location>
        <begin position="861"/>
        <end position="885"/>
    </location>
</feature>
<keyword evidence="3" id="KW-0862">Zinc</keyword>
<dbReference type="InterPro" id="IPR013083">
    <property type="entry name" value="Znf_RING/FYVE/PHD"/>
</dbReference>
<proteinExistence type="predicted"/>
<dbReference type="EMBL" id="MIGC01000290">
    <property type="protein sequence ID" value="PHJ25400.1"/>
    <property type="molecule type" value="Genomic_DNA"/>
</dbReference>
<evidence type="ECO:0000259" key="6">
    <source>
        <dbReference type="PROSITE" id="PS50089"/>
    </source>
</evidence>
<dbReference type="AlphaFoldDB" id="A0A2C6KZU1"/>
<evidence type="ECO:0000256" key="3">
    <source>
        <dbReference type="ARBA" id="ARBA00022833"/>
    </source>
</evidence>
<feature type="compositionally biased region" description="Low complexity" evidence="5">
    <location>
        <begin position="638"/>
        <end position="656"/>
    </location>
</feature>
<evidence type="ECO:0000256" key="1">
    <source>
        <dbReference type="ARBA" id="ARBA00022723"/>
    </source>
</evidence>
<dbReference type="PROSITE" id="PS50089">
    <property type="entry name" value="ZF_RING_2"/>
    <property type="match status" value="1"/>
</dbReference>
<dbReference type="Pfam" id="PF13639">
    <property type="entry name" value="zf-RING_2"/>
    <property type="match status" value="1"/>
</dbReference>
<protein>
    <submittedName>
        <fullName evidence="7">Zinc c3hc4 type (Ring finger) domain-containing protein</fullName>
    </submittedName>
</protein>
<evidence type="ECO:0000256" key="5">
    <source>
        <dbReference type="SAM" id="MobiDB-lite"/>
    </source>
</evidence>
<dbReference type="SMART" id="SM00184">
    <property type="entry name" value="RING"/>
    <property type="match status" value="1"/>
</dbReference>
<dbReference type="GO" id="GO:0016567">
    <property type="term" value="P:protein ubiquitination"/>
    <property type="evidence" value="ECO:0007669"/>
    <property type="project" value="TreeGrafter"/>
</dbReference>
<feature type="compositionally biased region" description="Polar residues" evidence="5">
    <location>
        <begin position="1064"/>
        <end position="1080"/>
    </location>
</feature>
<feature type="compositionally biased region" description="Basic and acidic residues" evidence="5">
    <location>
        <begin position="162"/>
        <end position="174"/>
    </location>
</feature>
<evidence type="ECO:0000313" key="8">
    <source>
        <dbReference type="Proteomes" id="UP000221165"/>
    </source>
</evidence>
<feature type="region of interest" description="Disordered" evidence="5">
    <location>
        <begin position="1"/>
        <end position="476"/>
    </location>
</feature>
<feature type="compositionally biased region" description="Low complexity" evidence="5">
    <location>
        <begin position="695"/>
        <end position="734"/>
    </location>
</feature>
<feature type="compositionally biased region" description="Low complexity" evidence="5">
    <location>
        <begin position="678"/>
        <end position="687"/>
    </location>
</feature>
<sequence>MTEGEGGSLLDGRRRGGEEEGVDDDDDELGDIFTAVQLAEELSQDAGENASRPVTPLSRERNCPSTPESVGSGRHTADTVLSVQTPEYLRHVVSTPTSAVRTPQTGHQLSTPPTVRRSTDPSPLMHEGSSALGNQSSQNPVITNCASPSGPLSRGGIASRQRSGESQDRDDGRRSRQTVPLVTEARLLSPLRQPRGCAQTSRHAGRSARTPEHEGRGLGTAERGGRSWGTSEHEGQSVGIRGQGGWAVGTPGPSVGTPAHGGPSVGTPEHGRPSVGTPRHGGPSVGTPGRGGPRVGTPGRGGPCVGTPGRGNPSVGTPGRGNPSVGTPRNGEVGATDSQSSPEHAVLRQRDERPSPPEVSAPRVNEPFELEDDLPDFFDAPLPASGDWNDFLALRVRQEDPQRRRDQERGGQENSSRLSARDCSQLRLSLPLLPSSSSFPSTPDASAERHPSSAVIPTPTALSQNGVPIAPPPSRPRLSPPFIPAVASVISSGPSFSSLTGRLEEEDVERVRQRPLNRRDLGGSILLGRSVRSSSVLSPAPVRSGFSSSSTAADASVNSPSRQLTSSLLSTEGGQGKANPLRTHVGKTPGGSRSRTNHHLATRPPPHLSVSLDDYFSPARRDASSPSQRQPDLSSVEASTVTSSPRSSSSSSAPPVNADDGGASSDHTITTSPEALVPSPSHSSSSAPPRPGSSPPRSAALPSPAHDDPSSSSSTTSSAGLSAFSSSSDGSSSSVPQDLSRGGSSKAAYPPKRRRGRSSSEQEEGDGSSSETTSRVGARANHTEASRSRGRRTSRLLYHLQKEETCAVCLARLDIAKETASIEDCSHAFCEGCITLWIHQGRDTCPLCRGSVTAILVWRQGPPPKKKKTKEGCPSFLPSSSSLPSSFSSSASSSSSTCNNNDVAPVRVSDQKTALLESRSEGCTESTSYFSEDTVSFVFKKRLTRQGNKFKKTSSPTPAEVTRISRVTPASGGGILDASAAARASPMTPVLGPLDYLLRGEARESSRRRRTETSTATDSHPEASVRPSSSDRPTPPPPRSSSSLTSSHVLTVPGPPPPPRPSLHGNTSRRTAVTTSSLSEQRGELS</sequence>
<dbReference type="RefSeq" id="XP_067927047.1">
    <property type="nucleotide sequence ID" value="XM_068060974.1"/>
</dbReference>
<keyword evidence="8" id="KW-1185">Reference proteome</keyword>
<feature type="region of interest" description="Disordered" evidence="5">
    <location>
        <begin position="532"/>
        <end position="791"/>
    </location>
</feature>
<dbReference type="PROSITE" id="PS00518">
    <property type="entry name" value="ZF_RING_1"/>
    <property type="match status" value="1"/>
</dbReference>
<dbReference type="Proteomes" id="UP000221165">
    <property type="component" value="Unassembled WGS sequence"/>
</dbReference>
<dbReference type="InterPro" id="IPR017907">
    <property type="entry name" value="Znf_RING_CS"/>
</dbReference>
<feature type="region of interest" description="Disordered" evidence="5">
    <location>
        <begin position="1001"/>
        <end position="1086"/>
    </location>
</feature>
<evidence type="ECO:0000313" key="7">
    <source>
        <dbReference type="EMBL" id="PHJ25400.1"/>
    </source>
</evidence>
<dbReference type="PANTHER" id="PTHR45969">
    <property type="entry name" value="RING ZINC FINGER PROTEIN-RELATED"/>
    <property type="match status" value="1"/>
</dbReference>
<name>A0A2C6KZU1_9APIC</name>
<dbReference type="InterPro" id="IPR001841">
    <property type="entry name" value="Znf_RING"/>
</dbReference>
<dbReference type="PANTHER" id="PTHR45969:SF69">
    <property type="entry name" value="FINGER DOMAIN PROTEIN, PUTATIVE (AFU_ORTHOLOGUE AFUA_3G12190)-RELATED"/>
    <property type="match status" value="1"/>
</dbReference>
<reference evidence="7 8" key="1">
    <citation type="journal article" date="2017" name="Int. J. Parasitol.">
        <title>The genome of the protozoan parasite Cystoisospora suis and a reverse vaccinology approach to identify vaccine candidates.</title>
        <authorList>
            <person name="Palmieri N."/>
            <person name="Shrestha A."/>
            <person name="Ruttkowski B."/>
            <person name="Beck T."/>
            <person name="Vogl C."/>
            <person name="Tomley F."/>
            <person name="Blake D.P."/>
            <person name="Joachim A."/>
        </authorList>
    </citation>
    <scope>NUCLEOTIDE SEQUENCE [LARGE SCALE GENOMIC DNA]</scope>
    <source>
        <strain evidence="7 8">Wien I</strain>
    </source>
</reference>
<keyword evidence="2 4" id="KW-0863">Zinc-finger</keyword>
<feature type="compositionally biased region" description="Low complexity" evidence="5">
    <location>
        <begin position="1040"/>
        <end position="1052"/>
    </location>
</feature>
<evidence type="ECO:0000256" key="4">
    <source>
        <dbReference type="PROSITE-ProRule" id="PRU00175"/>
    </source>
</evidence>
<gene>
    <name evidence="7" type="ORF">CSUI_000743</name>
</gene>
<dbReference type="GO" id="GO:0061630">
    <property type="term" value="F:ubiquitin protein ligase activity"/>
    <property type="evidence" value="ECO:0007669"/>
    <property type="project" value="TreeGrafter"/>
</dbReference>
<dbReference type="OrthoDB" id="6509683at2759"/>